<dbReference type="Gene3D" id="3.40.50.2000">
    <property type="entry name" value="Glycogen Phosphorylase B"/>
    <property type="match status" value="2"/>
</dbReference>
<comment type="similarity">
    <text evidence="2 5">Belongs to the UDP-N-acetylglucosamine 2-epimerase family.</text>
</comment>
<dbReference type="AlphaFoldDB" id="A0A3E0K5P3"/>
<dbReference type="CDD" id="cd03786">
    <property type="entry name" value="GTB_UDP-GlcNAc_2-Epimerase"/>
    <property type="match status" value="1"/>
</dbReference>
<dbReference type="Proteomes" id="UP000257014">
    <property type="component" value="Unassembled WGS sequence"/>
</dbReference>
<dbReference type="PANTHER" id="PTHR43174">
    <property type="entry name" value="UDP-N-ACETYLGLUCOSAMINE 2-EPIMERASE"/>
    <property type="match status" value="1"/>
</dbReference>
<evidence type="ECO:0000256" key="5">
    <source>
        <dbReference type="RuleBase" id="RU003513"/>
    </source>
</evidence>
<organism evidence="7 8">
    <name type="scientific">Caldibacillus debilis</name>
    <dbReference type="NCBI Taxonomy" id="301148"/>
    <lineage>
        <taxon>Bacteria</taxon>
        <taxon>Bacillati</taxon>
        <taxon>Bacillota</taxon>
        <taxon>Bacilli</taxon>
        <taxon>Bacillales</taxon>
        <taxon>Bacillaceae</taxon>
        <taxon>Caldibacillus</taxon>
    </lineage>
</organism>
<reference evidence="7 8" key="1">
    <citation type="submission" date="2018-03" db="EMBL/GenBank/DDBJ databases">
        <authorList>
            <person name="Keele B.F."/>
        </authorList>
    </citation>
    <scope>NUCLEOTIDE SEQUENCE [LARGE SCALE GENOMIC DNA]</scope>
    <source>
        <strain evidence="7">ZCTH4_d</strain>
    </source>
</reference>
<comment type="caution">
    <text evidence="7">The sequence shown here is derived from an EMBL/GenBank/DDBJ whole genome shotgun (WGS) entry which is preliminary data.</text>
</comment>
<dbReference type="InterPro" id="IPR029767">
    <property type="entry name" value="WecB-like"/>
</dbReference>
<evidence type="ECO:0000256" key="4">
    <source>
        <dbReference type="ARBA" id="ARBA00079400"/>
    </source>
</evidence>
<dbReference type="FunFam" id="3.40.50.2000:FF:000043">
    <property type="entry name" value="UDP-N-acetylglucosamine 2-epimerase"/>
    <property type="match status" value="1"/>
</dbReference>
<proteinExistence type="inferred from homology"/>
<gene>
    <name evidence="7" type="ORF">C6P37_07420</name>
</gene>
<dbReference type="SUPFAM" id="SSF53756">
    <property type="entry name" value="UDP-Glycosyltransferase/glycogen phosphorylase"/>
    <property type="match status" value="1"/>
</dbReference>
<accession>A0A3E0K5P3</accession>
<evidence type="ECO:0000259" key="6">
    <source>
        <dbReference type="Pfam" id="PF02350"/>
    </source>
</evidence>
<keyword evidence="1 5" id="KW-0413">Isomerase</keyword>
<dbReference type="PANTHER" id="PTHR43174:SF2">
    <property type="entry name" value="UDP-N-ACETYLGLUCOSAMINE 2-EPIMERASE"/>
    <property type="match status" value="1"/>
</dbReference>
<evidence type="ECO:0000256" key="1">
    <source>
        <dbReference type="ARBA" id="ARBA00023235"/>
    </source>
</evidence>
<name>A0A3E0K5P3_9BACI</name>
<protein>
    <recommendedName>
        <fullName evidence="3">UDP-N-acetylglucosamine 2-epimerase (non-hydrolyzing)</fullName>
        <ecNumber evidence="3">5.1.3.14</ecNumber>
    </recommendedName>
    <alternativeName>
        <fullName evidence="4">UDP-GlcNAc-2-epimerase</fullName>
    </alternativeName>
</protein>
<evidence type="ECO:0000256" key="3">
    <source>
        <dbReference type="ARBA" id="ARBA00038858"/>
    </source>
</evidence>
<feature type="domain" description="UDP-N-acetylglucosamine 2-epimerase" evidence="6">
    <location>
        <begin position="28"/>
        <end position="365"/>
    </location>
</feature>
<dbReference type="InterPro" id="IPR003331">
    <property type="entry name" value="UDP_GlcNAc_Epimerase_2_dom"/>
</dbReference>
<dbReference type="Pfam" id="PF02350">
    <property type="entry name" value="Epimerase_2"/>
    <property type="match status" value="1"/>
</dbReference>
<dbReference type="EMBL" id="QEWE01000015">
    <property type="protein sequence ID" value="REJ29110.1"/>
    <property type="molecule type" value="Genomic_DNA"/>
</dbReference>
<sequence length="380" mass="42820">MERRIKVMTVFGTRPEAIKMAPLVHELKKREGQFRPVVVVTAQHRQMLDQVLEIFAIEPDYDLNIMKDRQTLADITTNALSGLYGIMEKEKPDLVLVHGDTTTTFVAALAAFYHRTVIGHVEAGLRTRNKYSPYPEEMNRQLTGVLSDLHFAPTMKAKENLLKENKRADSIFVTGNTAIDALKTTVRREYAHPLLEKIGGGRLLLLTAHRRENLGEPMRRMFRAVKRIADEFRDVHVVYPVHLNPAVRDIADEVLGGHPRIHLIEPLDVIGFHNFMARSYLILSDSGGVQEEAPSLGVPVLVLRDTTERPEGIRAGTLKLAGTDEDAIYAMTRELLTDKAAYEKMAKARNPYGDGRASERIADAILYHFRRIPSPPAEFS</sequence>
<dbReference type="RefSeq" id="WP_276643359.1">
    <property type="nucleotide sequence ID" value="NZ_QEWE01000015.1"/>
</dbReference>
<dbReference type="GO" id="GO:0008761">
    <property type="term" value="F:UDP-N-acetylglucosamine 2-epimerase activity"/>
    <property type="evidence" value="ECO:0007669"/>
    <property type="project" value="UniProtKB-EC"/>
</dbReference>
<evidence type="ECO:0000256" key="2">
    <source>
        <dbReference type="ARBA" id="ARBA00038209"/>
    </source>
</evidence>
<evidence type="ECO:0000313" key="7">
    <source>
        <dbReference type="EMBL" id="REJ29110.1"/>
    </source>
</evidence>
<evidence type="ECO:0000313" key="8">
    <source>
        <dbReference type="Proteomes" id="UP000257014"/>
    </source>
</evidence>
<dbReference type="EC" id="5.1.3.14" evidence="3"/>
<dbReference type="NCBIfam" id="TIGR00236">
    <property type="entry name" value="wecB"/>
    <property type="match status" value="1"/>
</dbReference>